<dbReference type="SUPFAM" id="SSF82861">
    <property type="entry name" value="Mechanosensitive channel protein MscS (YggB), transmembrane region"/>
    <property type="match status" value="1"/>
</dbReference>
<feature type="transmembrane region" description="Helical" evidence="6">
    <location>
        <begin position="81"/>
        <end position="103"/>
    </location>
</feature>
<organism evidence="8 9">
    <name type="scientific">Sulfurimonas crateris</name>
    <dbReference type="NCBI Taxonomy" id="2574727"/>
    <lineage>
        <taxon>Bacteria</taxon>
        <taxon>Pseudomonadati</taxon>
        <taxon>Campylobacterota</taxon>
        <taxon>Epsilonproteobacteria</taxon>
        <taxon>Campylobacterales</taxon>
        <taxon>Sulfurimonadaceae</taxon>
        <taxon>Sulfurimonas</taxon>
    </lineage>
</organism>
<sequence length="292" mass="33234">MKLITLFLFTFCAQMLFAVDILPDDVSSKVDPIDFFVIFSLSKILWTLLFFVIAYIFITLLTKVLEFFAEKSAKARIPIKGFVPILRIALWTLFIIAIIKIIYNPPKEMLLTTLASVAIAVGFATQDLLKNIFGGIMLLFDRPFKVGDKIEVGDNYGEVINIGLRATRIVTPDDSMVVVPNMELMNTHVSNSNSGELYCQVVAKVMLPIDAPMDRIRKIAIEAAQVSRYVYLNEPIVVLFSNKMNENRSYLEMKLKAYVMDIRYEFKFKSDMTEIVIKELLSQGIINKDDLN</sequence>
<dbReference type="Proteomes" id="UP000309561">
    <property type="component" value="Unassembled WGS sequence"/>
</dbReference>
<dbReference type="InterPro" id="IPR006685">
    <property type="entry name" value="MscS_channel_2nd"/>
</dbReference>
<dbReference type="Pfam" id="PF00924">
    <property type="entry name" value="MS_channel_2nd"/>
    <property type="match status" value="1"/>
</dbReference>
<dbReference type="PANTHER" id="PTHR30221:SF1">
    <property type="entry name" value="SMALL-CONDUCTANCE MECHANOSENSITIVE CHANNEL"/>
    <property type="match status" value="1"/>
</dbReference>
<feature type="transmembrane region" description="Helical" evidence="6">
    <location>
        <begin position="44"/>
        <end position="69"/>
    </location>
</feature>
<dbReference type="GO" id="GO:0016020">
    <property type="term" value="C:membrane"/>
    <property type="evidence" value="ECO:0007669"/>
    <property type="project" value="UniProtKB-SubCell"/>
</dbReference>
<gene>
    <name evidence="8" type="ORF">FCU45_00745</name>
</gene>
<dbReference type="InterPro" id="IPR023408">
    <property type="entry name" value="MscS_beta-dom_sf"/>
</dbReference>
<evidence type="ECO:0000256" key="6">
    <source>
        <dbReference type="SAM" id="Phobius"/>
    </source>
</evidence>
<comment type="subcellular location">
    <subcellularLocation>
        <location evidence="1">Membrane</location>
        <topology evidence="1">Multi-pass membrane protein</topology>
    </subcellularLocation>
</comment>
<dbReference type="Gene3D" id="1.10.287.1260">
    <property type="match status" value="1"/>
</dbReference>
<dbReference type="PANTHER" id="PTHR30221">
    <property type="entry name" value="SMALL-CONDUCTANCE MECHANOSENSITIVE CHANNEL"/>
    <property type="match status" value="1"/>
</dbReference>
<dbReference type="InterPro" id="IPR045275">
    <property type="entry name" value="MscS_archaea/bacteria_type"/>
</dbReference>
<evidence type="ECO:0000313" key="8">
    <source>
        <dbReference type="EMBL" id="TKI70950.1"/>
    </source>
</evidence>
<evidence type="ECO:0000259" key="7">
    <source>
        <dbReference type="Pfam" id="PF00924"/>
    </source>
</evidence>
<accession>A0A4U2ZBM2</accession>
<evidence type="ECO:0000256" key="3">
    <source>
        <dbReference type="ARBA" id="ARBA00022692"/>
    </source>
</evidence>
<evidence type="ECO:0000256" key="5">
    <source>
        <dbReference type="ARBA" id="ARBA00023136"/>
    </source>
</evidence>
<evidence type="ECO:0000256" key="4">
    <source>
        <dbReference type="ARBA" id="ARBA00022989"/>
    </source>
</evidence>
<keyword evidence="3 6" id="KW-0812">Transmembrane</keyword>
<feature type="transmembrane region" description="Helical" evidence="6">
    <location>
        <begin position="109"/>
        <end position="129"/>
    </location>
</feature>
<evidence type="ECO:0000256" key="1">
    <source>
        <dbReference type="ARBA" id="ARBA00004141"/>
    </source>
</evidence>
<dbReference type="EMBL" id="SZPX01000001">
    <property type="protein sequence ID" value="TKI70950.1"/>
    <property type="molecule type" value="Genomic_DNA"/>
</dbReference>
<comment type="similarity">
    <text evidence="2">Belongs to the MscS (TC 1.A.23) family.</text>
</comment>
<keyword evidence="5 6" id="KW-0472">Membrane</keyword>
<name>A0A4U2ZBM2_9BACT</name>
<protein>
    <submittedName>
        <fullName evidence="8">Mechanosensitive ion channel</fullName>
    </submittedName>
</protein>
<evidence type="ECO:0000256" key="2">
    <source>
        <dbReference type="ARBA" id="ARBA00008017"/>
    </source>
</evidence>
<dbReference type="SUPFAM" id="SSF50182">
    <property type="entry name" value="Sm-like ribonucleoproteins"/>
    <property type="match status" value="1"/>
</dbReference>
<keyword evidence="9" id="KW-1185">Reference proteome</keyword>
<dbReference type="GO" id="GO:0008381">
    <property type="term" value="F:mechanosensitive monoatomic ion channel activity"/>
    <property type="evidence" value="ECO:0007669"/>
    <property type="project" value="InterPro"/>
</dbReference>
<comment type="caution">
    <text evidence="8">The sequence shown here is derived from an EMBL/GenBank/DDBJ whole genome shotgun (WGS) entry which is preliminary data.</text>
</comment>
<proteinExistence type="inferred from homology"/>
<dbReference type="InterPro" id="IPR011014">
    <property type="entry name" value="MscS_channel_TM-2"/>
</dbReference>
<dbReference type="RefSeq" id="WP_137011297.1">
    <property type="nucleotide sequence ID" value="NZ_SZPX01000001.1"/>
</dbReference>
<dbReference type="Gene3D" id="2.30.30.60">
    <property type="match status" value="1"/>
</dbReference>
<feature type="domain" description="Mechanosensitive ion channel MscS" evidence="7">
    <location>
        <begin position="127"/>
        <end position="193"/>
    </location>
</feature>
<reference evidence="8 9" key="1">
    <citation type="submission" date="2019-04" db="EMBL/GenBank/DDBJ databases">
        <title>Sulfurimonas crateris sp. nov. a facultative anaerobic sulfur-oxidizing chemolithautotrophic bacterium isolated from a terrestrial mud vulcano.</title>
        <authorList>
            <person name="Ratnikova N.M."/>
            <person name="Slobodkin A.I."/>
            <person name="Merkel A.Y."/>
            <person name="Novikov A."/>
            <person name="Bonch-Osmolovskaya E.A."/>
            <person name="Slobodkina G.B."/>
        </authorList>
    </citation>
    <scope>NUCLEOTIDE SEQUENCE [LARGE SCALE GENOMIC DNA]</scope>
    <source>
        <strain evidence="8 9">SN118</strain>
    </source>
</reference>
<evidence type="ECO:0000313" key="9">
    <source>
        <dbReference type="Proteomes" id="UP000309561"/>
    </source>
</evidence>
<dbReference type="InterPro" id="IPR010920">
    <property type="entry name" value="LSM_dom_sf"/>
</dbReference>
<dbReference type="AlphaFoldDB" id="A0A4U2ZBM2"/>
<keyword evidence="4 6" id="KW-1133">Transmembrane helix</keyword>
<dbReference type="OrthoDB" id="9784565at2"/>